<evidence type="ECO:0000256" key="2">
    <source>
        <dbReference type="ARBA" id="ARBA00023002"/>
    </source>
</evidence>
<organism evidence="3 4">
    <name type="scientific">Tunturiibacter lichenicola</name>
    <dbReference type="NCBI Taxonomy" id="2051959"/>
    <lineage>
        <taxon>Bacteria</taxon>
        <taxon>Pseudomonadati</taxon>
        <taxon>Acidobacteriota</taxon>
        <taxon>Terriglobia</taxon>
        <taxon>Terriglobales</taxon>
        <taxon>Acidobacteriaceae</taxon>
        <taxon>Tunturiibacter</taxon>
    </lineage>
</organism>
<dbReference type="PRINTS" id="PR00080">
    <property type="entry name" value="SDRFAMILY"/>
</dbReference>
<evidence type="ECO:0000256" key="1">
    <source>
        <dbReference type="ARBA" id="ARBA00006484"/>
    </source>
</evidence>
<accession>A0A852VCP2</accession>
<dbReference type="GO" id="GO:0016491">
    <property type="term" value="F:oxidoreductase activity"/>
    <property type="evidence" value="ECO:0007669"/>
    <property type="project" value="UniProtKB-KW"/>
</dbReference>
<dbReference type="Pfam" id="PF13561">
    <property type="entry name" value="adh_short_C2"/>
    <property type="match status" value="1"/>
</dbReference>
<comment type="similarity">
    <text evidence="1">Belongs to the short-chain dehydrogenases/reductases (SDR) family.</text>
</comment>
<evidence type="ECO:0000313" key="4">
    <source>
        <dbReference type="Proteomes" id="UP000564385"/>
    </source>
</evidence>
<dbReference type="InterPro" id="IPR020904">
    <property type="entry name" value="Sc_DH/Rdtase_CS"/>
</dbReference>
<proteinExistence type="inferred from homology"/>
<dbReference type="PROSITE" id="PS00061">
    <property type="entry name" value="ADH_SHORT"/>
    <property type="match status" value="1"/>
</dbReference>
<gene>
    <name evidence="3" type="ORF">HDF08_002760</name>
</gene>
<name>A0A852VCP2_9BACT</name>
<dbReference type="EMBL" id="JACCCU010000002">
    <property type="protein sequence ID" value="NYF90658.1"/>
    <property type="molecule type" value="Genomic_DNA"/>
</dbReference>
<protein>
    <submittedName>
        <fullName evidence="3">NAD(P)-dependent dehydrogenase (Short-subunit alcohol dehydrogenase family)</fullName>
    </submittedName>
</protein>
<reference evidence="3 4" key="1">
    <citation type="submission" date="2020-07" db="EMBL/GenBank/DDBJ databases">
        <title>Genomic Encyclopedia of Type Strains, Phase IV (KMG-V): Genome sequencing to study the core and pangenomes of soil and plant-associated prokaryotes.</title>
        <authorList>
            <person name="Whitman W."/>
        </authorList>
    </citation>
    <scope>NUCLEOTIDE SEQUENCE [LARGE SCALE GENOMIC DNA]</scope>
    <source>
        <strain evidence="3 4">M8UP22</strain>
    </source>
</reference>
<dbReference type="CDD" id="cd05233">
    <property type="entry name" value="SDR_c"/>
    <property type="match status" value="1"/>
</dbReference>
<dbReference type="Gene3D" id="3.40.50.720">
    <property type="entry name" value="NAD(P)-binding Rossmann-like Domain"/>
    <property type="match status" value="1"/>
</dbReference>
<keyword evidence="2" id="KW-0560">Oxidoreductase</keyword>
<dbReference type="InterPro" id="IPR036291">
    <property type="entry name" value="NAD(P)-bd_dom_sf"/>
</dbReference>
<dbReference type="PANTHER" id="PTHR43639:SF1">
    <property type="entry name" value="SHORT-CHAIN DEHYDROGENASE_REDUCTASE FAMILY PROTEIN"/>
    <property type="match status" value="1"/>
</dbReference>
<dbReference type="InterPro" id="IPR002347">
    <property type="entry name" value="SDR_fam"/>
</dbReference>
<dbReference type="Proteomes" id="UP000564385">
    <property type="component" value="Unassembled WGS sequence"/>
</dbReference>
<dbReference type="PRINTS" id="PR00081">
    <property type="entry name" value="GDHRDH"/>
</dbReference>
<dbReference type="FunFam" id="3.40.50.720:FF:000084">
    <property type="entry name" value="Short-chain dehydrogenase reductase"/>
    <property type="match status" value="1"/>
</dbReference>
<sequence>MSNFATYPSLEDRVVLITGGGSGIGASLVEHFASQRAKVAFLDIAEQLSTNLVERLAPHCAHRPLFLPCDLTNIPTLQSAIAQISRSLGAPQVLVNNAGSDDRHDFANVTPEYWDQRMAVNLKHQFFAAQAVAEGMKAIGSGSIINLSSISWMIPGHRLPVYNTAKAAIVGMTRSLAHDLGPAGIRVNCVLPGAILTERQHQLWMSPEYEQEVLSRQCLKRHLLPDDVARLVLFLAADDSEAITNQSHIIDGGWI</sequence>
<evidence type="ECO:0000313" key="3">
    <source>
        <dbReference type="EMBL" id="NYF90658.1"/>
    </source>
</evidence>
<dbReference type="SUPFAM" id="SSF51735">
    <property type="entry name" value="NAD(P)-binding Rossmann-fold domains"/>
    <property type="match status" value="1"/>
</dbReference>
<dbReference type="AlphaFoldDB" id="A0A852VCP2"/>
<comment type="caution">
    <text evidence="3">The sequence shown here is derived from an EMBL/GenBank/DDBJ whole genome shotgun (WGS) entry which is preliminary data.</text>
</comment>
<dbReference type="PANTHER" id="PTHR43639">
    <property type="entry name" value="OXIDOREDUCTASE, SHORT-CHAIN DEHYDROGENASE/REDUCTASE FAMILY (AFU_ORTHOLOGUE AFUA_5G02870)"/>
    <property type="match status" value="1"/>
</dbReference>